<evidence type="ECO:0000313" key="10">
    <source>
        <dbReference type="EMBL" id="RDI97205.1"/>
    </source>
</evidence>
<evidence type="ECO:0000256" key="5">
    <source>
        <dbReference type="ARBA" id="ARBA00022989"/>
    </source>
</evidence>
<evidence type="ECO:0000256" key="1">
    <source>
        <dbReference type="ARBA" id="ARBA00004141"/>
    </source>
</evidence>
<dbReference type="OrthoDB" id="9793589at2"/>
<dbReference type="GO" id="GO:0015297">
    <property type="term" value="F:antiporter activity"/>
    <property type="evidence" value="ECO:0007669"/>
    <property type="project" value="UniProtKB-KW"/>
</dbReference>
<dbReference type="EMBL" id="QQSY01000006">
    <property type="protein sequence ID" value="RDI97205.1"/>
    <property type="molecule type" value="Genomic_DNA"/>
</dbReference>
<dbReference type="InterPro" id="IPR038770">
    <property type="entry name" value="Na+/solute_symporter_sf"/>
</dbReference>
<dbReference type="PANTHER" id="PTHR32468:SF0">
    <property type="entry name" value="K(+)_H(+) ANTIPORTER 1"/>
    <property type="match status" value="1"/>
</dbReference>
<evidence type="ECO:0000256" key="2">
    <source>
        <dbReference type="ARBA" id="ARBA00022448"/>
    </source>
</evidence>
<keyword evidence="7 8" id="KW-0472">Membrane</keyword>
<keyword evidence="2" id="KW-0813">Transport</keyword>
<reference evidence="10 11" key="1">
    <citation type="submission" date="2018-07" db="EMBL/GenBank/DDBJ databases">
        <title>Dyella solisilvae sp. nov., isolated from the pine and broad-leaved mixed forest soil.</title>
        <authorList>
            <person name="Gao Z."/>
            <person name="Qiu L."/>
        </authorList>
    </citation>
    <scope>NUCLEOTIDE SEQUENCE [LARGE SCALE GENOMIC DNA]</scope>
    <source>
        <strain evidence="10 11">DHG54</strain>
    </source>
</reference>
<feature type="transmembrane region" description="Helical" evidence="8">
    <location>
        <begin position="6"/>
        <end position="24"/>
    </location>
</feature>
<dbReference type="InterPro" id="IPR006153">
    <property type="entry name" value="Cation/H_exchanger_TM"/>
</dbReference>
<protein>
    <submittedName>
        <fullName evidence="10">Cation:proton antiporter</fullName>
    </submittedName>
</protein>
<dbReference type="Pfam" id="PF00999">
    <property type="entry name" value="Na_H_Exchanger"/>
    <property type="match status" value="1"/>
</dbReference>
<evidence type="ECO:0000256" key="3">
    <source>
        <dbReference type="ARBA" id="ARBA00022449"/>
    </source>
</evidence>
<accession>A0A370K3G3</accession>
<feature type="transmembrane region" description="Helical" evidence="8">
    <location>
        <begin position="287"/>
        <end position="307"/>
    </location>
</feature>
<keyword evidence="3" id="KW-0050">Antiport</keyword>
<evidence type="ECO:0000259" key="9">
    <source>
        <dbReference type="Pfam" id="PF00999"/>
    </source>
</evidence>
<dbReference type="InterPro" id="IPR050794">
    <property type="entry name" value="CPA2_transporter"/>
</dbReference>
<proteinExistence type="predicted"/>
<keyword evidence="4 8" id="KW-0812">Transmembrane</keyword>
<feature type="transmembrane region" description="Helical" evidence="8">
    <location>
        <begin position="130"/>
        <end position="154"/>
    </location>
</feature>
<feature type="transmembrane region" description="Helical" evidence="8">
    <location>
        <begin position="238"/>
        <end position="267"/>
    </location>
</feature>
<name>A0A370K3G3_9GAMM</name>
<feature type="transmembrane region" description="Helical" evidence="8">
    <location>
        <begin position="67"/>
        <end position="86"/>
    </location>
</feature>
<dbReference type="RefSeq" id="WP_114826541.1">
    <property type="nucleotide sequence ID" value="NZ_QQSY01000006.1"/>
</dbReference>
<evidence type="ECO:0000256" key="7">
    <source>
        <dbReference type="ARBA" id="ARBA00023136"/>
    </source>
</evidence>
<dbReference type="Proteomes" id="UP000254711">
    <property type="component" value="Unassembled WGS sequence"/>
</dbReference>
<evidence type="ECO:0000256" key="8">
    <source>
        <dbReference type="SAM" id="Phobius"/>
    </source>
</evidence>
<dbReference type="GO" id="GO:0016020">
    <property type="term" value="C:membrane"/>
    <property type="evidence" value="ECO:0007669"/>
    <property type="project" value="UniProtKB-SubCell"/>
</dbReference>
<dbReference type="GO" id="GO:1902600">
    <property type="term" value="P:proton transmembrane transport"/>
    <property type="evidence" value="ECO:0007669"/>
    <property type="project" value="InterPro"/>
</dbReference>
<comment type="subcellular location">
    <subcellularLocation>
        <location evidence="1">Membrane</location>
        <topology evidence="1">Multi-pass membrane protein</topology>
    </subcellularLocation>
</comment>
<feature type="transmembrane region" description="Helical" evidence="8">
    <location>
        <begin position="314"/>
        <end position="337"/>
    </location>
</feature>
<evidence type="ECO:0000256" key="4">
    <source>
        <dbReference type="ARBA" id="ARBA00022692"/>
    </source>
</evidence>
<keyword evidence="5 8" id="KW-1133">Transmembrane helix</keyword>
<sequence>MGHPLLLVQLLVIIVAARLMAWALRWLGQPAVVGEMIAGLALGPLVFGALAPSWQAQLFPADSLGNLQSLSTLGLVLFMTVVGAELRIPQGSRVLRPAGWIGGLACALPALLALGIAPWLYGAYAPAGVAYWPFALFLATACAITALPVMARIVKERRLTDTTPGRLGLAAAAVADVFAWVALAFVVALISARGSWWPFLRTIGGLLGLLAVAWLVLRPLCARLLARHAPDGQTRGAVLAFLLAGAFGCAAVTEWLGLHAVFGAFLFGVCLPRDDRLLHGLIERVEHVTLAAFLPVVFVLAGLSTTAELLSADAALALTLVLLVAIGGKLIGGALGARVAGQGWRDSLAIGSLMNARGLMELIVIKVGLDAGVITPAMFTILLVMAILTTMMTTPMVMALESRGAAAVSEASGMSGTDA</sequence>
<feature type="transmembrane region" description="Helical" evidence="8">
    <location>
        <begin position="36"/>
        <end position="55"/>
    </location>
</feature>
<feature type="transmembrane region" description="Helical" evidence="8">
    <location>
        <begin position="166"/>
        <end position="190"/>
    </location>
</feature>
<dbReference type="AlphaFoldDB" id="A0A370K3G3"/>
<dbReference type="Gene3D" id="1.20.1530.20">
    <property type="match status" value="1"/>
</dbReference>
<keyword evidence="6" id="KW-0406">Ion transport</keyword>
<feature type="domain" description="Cation/H+ exchanger transmembrane" evidence="9">
    <location>
        <begin position="15"/>
        <end position="397"/>
    </location>
</feature>
<feature type="transmembrane region" description="Helical" evidence="8">
    <location>
        <begin position="196"/>
        <end position="217"/>
    </location>
</feature>
<keyword evidence="11" id="KW-1185">Reference proteome</keyword>
<feature type="transmembrane region" description="Helical" evidence="8">
    <location>
        <begin position="98"/>
        <end position="124"/>
    </location>
</feature>
<organism evidence="10 11">
    <name type="scientific">Dyella solisilvae</name>
    <dbReference type="NCBI Taxonomy" id="1920168"/>
    <lineage>
        <taxon>Bacteria</taxon>
        <taxon>Pseudomonadati</taxon>
        <taxon>Pseudomonadota</taxon>
        <taxon>Gammaproteobacteria</taxon>
        <taxon>Lysobacterales</taxon>
        <taxon>Rhodanobacteraceae</taxon>
        <taxon>Dyella</taxon>
    </lineage>
</organism>
<dbReference type="PANTHER" id="PTHR32468">
    <property type="entry name" value="CATION/H + ANTIPORTER"/>
    <property type="match status" value="1"/>
</dbReference>
<feature type="transmembrane region" description="Helical" evidence="8">
    <location>
        <begin position="363"/>
        <end position="388"/>
    </location>
</feature>
<comment type="caution">
    <text evidence="10">The sequence shown here is derived from an EMBL/GenBank/DDBJ whole genome shotgun (WGS) entry which is preliminary data.</text>
</comment>
<evidence type="ECO:0000313" key="11">
    <source>
        <dbReference type="Proteomes" id="UP000254711"/>
    </source>
</evidence>
<evidence type="ECO:0000256" key="6">
    <source>
        <dbReference type="ARBA" id="ARBA00023065"/>
    </source>
</evidence>
<gene>
    <name evidence="10" type="ORF">DVT68_17760</name>
</gene>